<dbReference type="EnsemblMetazoa" id="XM_038206492.1">
    <property type="protein sequence ID" value="XP_038062420.1"/>
    <property type="gene ID" value="LOC119732907"/>
</dbReference>
<dbReference type="InterPro" id="IPR012340">
    <property type="entry name" value="NA-bd_OB-fold"/>
</dbReference>
<evidence type="ECO:0000313" key="1">
    <source>
        <dbReference type="EnsemblMetazoa" id="XP_038062420.1"/>
    </source>
</evidence>
<proteinExistence type="predicted"/>
<dbReference type="SUPFAM" id="SSF50249">
    <property type="entry name" value="Nucleic acid-binding proteins"/>
    <property type="match status" value="1"/>
</dbReference>
<sequence>MSLEVRFKVLSEPEERGNSIVTDVLTEDGSVFQVYTYDERHLGRLRAGAFIEGTYCSRYRTDQGQNIIRPTSKSRLYRGSEFSPSEDALKGYYDAPVVSLGDAAKMEKYQRFSVKGTVTNVSPVKISDKSSRRELELLDTSDRQSKIKINLWKNKGGADVAIRENEIVTIKNIYVKEFKHALSFNSTQHTEVKYEKAPGACTIVIRAFAEEENGVLELLTNQKMAFHVEPEKLLTALGIADLDELQHLLPVSVIVHYEFATLNINKVESCELDDE</sequence>
<accession>A0A914AEP3</accession>
<dbReference type="GeneID" id="119732907"/>
<evidence type="ECO:0008006" key="3">
    <source>
        <dbReference type="Google" id="ProtNLM"/>
    </source>
</evidence>
<organism evidence="1 2">
    <name type="scientific">Patiria miniata</name>
    <name type="common">Bat star</name>
    <name type="synonym">Asterina miniata</name>
    <dbReference type="NCBI Taxonomy" id="46514"/>
    <lineage>
        <taxon>Eukaryota</taxon>
        <taxon>Metazoa</taxon>
        <taxon>Echinodermata</taxon>
        <taxon>Eleutherozoa</taxon>
        <taxon>Asterozoa</taxon>
        <taxon>Asteroidea</taxon>
        <taxon>Valvatacea</taxon>
        <taxon>Valvatida</taxon>
        <taxon>Asterinidae</taxon>
        <taxon>Patiria</taxon>
    </lineage>
</organism>
<dbReference type="Proteomes" id="UP000887568">
    <property type="component" value="Unplaced"/>
</dbReference>
<dbReference type="Gene3D" id="2.40.50.140">
    <property type="entry name" value="Nucleic acid-binding proteins"/>
    <property type="match status" value="1"/>
</dbReference>
<reference evidence="1" key="1">
    <citation type="submission" date="2022-11" db="UniProtKB">
        <authorList>
            <consortium name="EnsemblMetazoa"/>
        </authorList>
    </citation>
    <scope>IDENTIFICATION</scope>
</reference>
<protein>
    <recommendedName>
        <fullName evidence="3">Replication protein A OB domain-containing protein</fullName>
    </recommendedName>
</protein>
<evidence type="ECO:0000313" key="2">
    <source>
        <dbReference type="Proteomes" id="UP000887568"/>
    </source>
</evidence>
<dbReference type="AlphaFoldDB" id="A0A914AEP3"/>
<dbReference type="RefSeq" id="XP_038062420.1">
    <property type="nucleotide sequence ID" value="XM_038206492.1"/>
</dbReference>
<keyword evidence="2" id="KW-1185">Reference proteome</keyword>
<name>A0A914AEP3_PATMI</name>